<dbReference type="GO" id="GO:0005886">
    <property type="term" value="C:plasma membrane"/>
    <property type="evidence" value="ECO:0007669"/>
    <property type="project" value="TreeGrafter"/>
</dbReference>
<reference evidence="2 3" key="1">
    <citation type="submission" date="2016-01" db="EMBL/GenBank/DDBJ databases">
        <title>The new phylogeny of the genus Mycobacterium.</title>
        <authorList>
            <person name="Tarcisio F."/>
            <person name="Conor M."/>
            <person name="Antonella G."/>
            <person name="Elisabetta G."/>
            <person name="Giulia F.S."/>
            <person name="Sara T."/>
            <person name="Anna F."/>
            <person name="Clotilde B."/>
            <person name="Roberto B."/>
            <person name="Veronica D.S."/>
            <person name="Fabio R."/>
            <person name="Monica P."/>
            <person name="Olivier J."/>
            <person name="Enrico T."/>
            <person name="Nicola S."/>
        </authorList>
    </citation>
    <scope>NUCLEOTIDE SEQUENCE [LARGE SCALE GENOMIC DNA]</scope>
    <source>
        <strain evidence="2 3">DSM 44179</strain>
    </source>
</reference>
<dbReference type="InterPro" id="IPR010273">
    <property type="entry name" value="DUF881"/>
</dbReference>
<evidence type="ECO:0000313" key="2">
    <source>
        <dbReference type="EMBL" id="ORV04780.1"/>
    </source>
</evidence>
<sequence length="303" mass="31454">MDDRDARLGGFAPGAGLTADTPRVSRLPVPNLLRELLSQHLDPGYAAMAARRVRTGTERGRAADLGWRIVAALLLAAVFAAAIAATRSLEPGLAEAQKVLVRDVRGTEADNDTLTGQRDELAAEVDALSRRQLRTDATGRGLLDGLDGLALAAASTPVIGPGLSVTVSDPGAERDLTDAAKQRVPGSRQVILDRDLQLVVNSLWAAGAEAVSVGGVRIGPNATMRQAGGAILVDNHPVSSPYQVLAIGPPNRLRDDFEAGPGLLRLRLLEASYGASVDVGTADGLSLPAGSVRDIRVARALGP</sequence>
<dbReference type="RefSeq" id="WP_085094761.1">
    <property type="nucleotide sequence ID" value="NZ_AP022603.1"/>
</dbReference>
<protein>
    <submittedName>
        <fullName evidence="2">Uncharacterized protein</fullName>
    </submittedName>
</protein>
<dbReference type="STRING" id="1793.AWC04_07675"/>
<dbReference type="PANTHER" id="PTHR37313:SF1">
    <property type="entry name" value="UPF0749 PROTEIN RV1823"/>
    <property type="match status" value="1"/>
</dbReference>
<accession>A0A1X1RFZ4</accession>
<evidence type="ECO:0000313" key="3">
    <source>
        <dbReference type="Proteomes" id="UP000193484"/>
    </source>
</evidence>
<dbReference type="AlphaFoldDB" id="A0A1X1RFZ4"/>
<evidence type="ECO:0000256" key="1">
    <source>
        <dbReference type="ARBA" id="ARBA00009108"/>
    </source>
</evidence>
<organism evidence="2 3">
    <name type="scientific">Mycolicibacterium fallax</name>
    <name type="common">Mycobacterium fallax</name>
    <dbReference type="NCBI Taxonomy" id="1793"/>
    <lineage>
        <taxon>Bacteria</taxon>
        <taxon>Bacillati</taxon>
        <taxon>Actinomycetota</taxon>
        <taxon>Actinomycetes</taxon>
        <taxon>Mycobacteriales</taxon>
        <taxon>Mycobacteriaceae</taxon>
        <taxon>Mycolicibacterium</taxon>
    </lineage>
</organism>
<name>A0A1X1RFZ4_MYCFA</name>
<gene>
    <name evidence="2" type="ORF">AWC04_07675</name>
</gene>
<dbReference type="Proteomes" id="UP000193484">
    <property type="component" value="Unassembled WGS sequence"/>
</dbReference>
<proteinExistence type="inferred from homology"/>
<dbReference type="OrthoDB" id="3218134at2"/>
<comment type="similarity">
    <text evidence="1">Belongs to the UPF0749 family.</text>
</comment>
<dbReference type="Gene3D" id="3.30.70.1880">
    <property type="entry name" value="Protein of unknown function DUF881"/>
    <property type="match status" value="1"/>
</dbReference>
<dbReference type="EMBL" id="LQOJ01000029">
    <property type="protein sequence ID" value="ORV04780.1"/>
    <property type="molecule type" value="Genomic_DNA"/>
</dbReference>
<keyword evidence="3" id="KW-1185">Reference proteome</keyword>
<comment type="caution">
    <text evidence="2">The sequence shown here is derived from an EMBL/GenBank/DDBJ whole genome shotgun (WGS) entry which is preliminary data.</text>
</comment>
<dbReference type="PANTHER" id="PTHR37313">
    <property type="entry name" value="UPF0749 PROTEIN RV1825"/>
    <property type="match status" value="1"/>
</dbReference>
<dbReference type="Pfam" id="PF05949">
    <property type="entry name" value="DUF881"/>
    <property type="match status" value="1"/>
</dbReference>